<protein>
    <recommendedName>
        <fullName evidence="3">TsaA-like domain-containing protein</fullName>
    </recommendedName>
</protein>
<organism evidence="4">
    <name type="scientific">marine sediment metagenome</name>
    <dbReference type="NCBI Taxonomy" id="412755"/>
    <lineage>
        <taxon>unclassified sequences</taxon>
        <taxon>metagenomes</taxon>
        <taxon>ecological metagenomes</taxon>
    </lineage>
</organism>
<dbReference type="NCBIfam" id="TIGR00104">
    <property type="entry name" value="tRNA_TsaA"/>
    <property type="match status" value="1"/>
</dbReference>
<dbReference type="InterPro" id="IPR040372">
    <property type="entry name" value="YaeB-like"/>
</dbReference>
<dbReference type="SUPFAM" id="SSF118196">
    <property type="entry name" value="YaeB-like"/>
    <property type="match status" value="1"/>
</dbReference>
<accession>X1GTH5</accession>
<feature type="non-terminal residue" evidence="4">
    <location>
        <position position="143"/>
    </location>
</feature>
<comment type="similarity">
    <text evidence="2">Belongs to the tRNA methyltransferase O family.</text>
</comment>
<dbReference type="CDD" id="cd09281">
    <property type="entry name" value="UPF0066"/>
    <property type="match status" value="1"/>
</dbReference>
<gene>
    <name evidence="4" type="ORF">S03H2_27410</name>
</gene>
<dbReference type="InterPro" id="IPR023370">
    <property type="entry name" value="TrmO-like_N"/>
</dbReference>
<dbReference type="EMBL" id="BARU01016496">
    <property type="protein sequence ID" value="GAH61206.1"/>
    <property type="molecule type" value="Genomic_DNA"/>
</dbReference>
<proteinExistence type="inferred from homology"/>
<dbReference type="Gene3D" id="2.40.30.70">
    <property type="entry name" value="YaeB-like"/>
    <property type="match status" value="1"/>
</dbReference>
<dbReference type="PANTHER" id="PTHR12818">
    <property type="entry name" value="TRNA (ADENINE(37)-N6)-METHYLTRANSFERASE"/>
    <property type="match status" value="1"/>
</dbReference>
<evidence type="ECO:0000259" key="3">
    <source>
        <dbReference type="PROSITE" id="PS51668"/>
    </source>
</evidence>
<dbReference type="PROSITE" id="PS51668">
    <property type="entry name" value="TSAA_2"/>
    <property type="match status" value="1"/>
</dbReference>
<evidence type="ECO:0000313" key="4">
    <source>
        <dbReference type="EMBL" id="GAH61206.1"/>
    </source>
</evidence>
<sequence length="143" mass="16251">MDIIIKPIGHIESPFEKNDEDIPIQPGFSEAFGTVVVNPEYLEGLEELDGFSHIILLYWFDQATEEKLKFQPFLDDVPKGIFAIRHPNRPNKIGLSIVQLVKVDGNKLLVKGIDVFNKTPLLDIKPFVPEFDIHGIENTQIGW</sequence>
<dbReference type="InterPro" id="IPR036413">
    <property type="entry name" value="YaeB-like_sf"/>
</dbReference>
<feature type="domain" description="TsaA-like" evidence="3">
    <location>
        <begin position="5"/>
        <end position="136"/>
    </location>
</feature>
<evidence type="ECO:0000256" key="2">
    <source>
        <dbReference type="ARBA" id="ARBA00033753"/>
    </source>
</evidence>
<dbReference type="Pfam" id="PF01980">
    <property type="entry name" value="TrmO_N"/>
    <property type="match status" value="1"/>
</dbReference>
<dbReference type="PANTHER" id="PTHR12818:SF0">
    <property type="entry name" value="TRNA (ADENINE(37)-N6)-METHYLTRANSFERASE"/>
    <property type="match status" value="1"/>
</dbReference>
<evidence type="ECO:0000256" key="1">
    <source>
        <dbReference type="ARBA" id="ARBA00022691"/>
    </source>
</evidence>
<keyword evidence="1" id="KW-0949">S-adenosyl-L-methionine</keyword>
<dbReference type="AlphaFoldDB" id="X1GTH5"/>
<dbReference type="InterPro" id="IPR036414">
    <property type="entry name" value="YaeB_N_sf"/>
</dbReference>
<reference evidence="4" key="1">
    <citation type="journal article" date="2014" name="Front. Microbiol.">
        <title>High frequency of phylogenetically diverse reductive dehalogenase-homologous genes in deep subseafloor sedimentary metagenomes.</title>
        <authorList>
            <person name="Kawai M."/>
            <person name="Futagami T."/>
            <person name="Toyoda A."/>
            <person name="Takaki Y."/>
            <person name="Nishi S."/>
            <person name="Hori S."/>
            <person name="Arai W."/>
            <person name="Tsubouchi T."/>
            <person name="Morono Y."/>
            <person name="Uchiyama I."/>
            <person name="Ito T."/>
            <person name="Fujiyama A."/>
            <person name="Inagaki F."/>
            <person name="Takami H."/>
        </authorList>
    </citation>
    <scope>NUCLEOTIDE SEQUENCE</scope>
    <source>
        <strain evidence="4">Expedition CK06-06</strain>
    </source>
</reference>
<name>X1GTH5_9ZZZZ</name>
<comment type="caution">
    <text evidence="4">The sequence shown here is derived from an EMBL/GenBank/DDBJ whole genome shotgun (WGS) entry which is preliminary data.</text>
</comment>